<dbReference type="PROSITE" id="PS51186">
    <property type="entry name" value="GNAT"/>
    <property type="match status" value="1"/>
</dbReference>
<accession>A0A4Z1C0G6</accession>
<gene>
    <name evidence="2" type="ORF">EXE59_06185</name>
</gene>
<dbReference type="Proteomes" id="UP000297496">
    <property type="component" value="Unassembled WGS sequence"/>
</dbReference>
<proteinExistence type="predicted"/>
<evidence type="ECO:0000313" key="2">
    <source>
        <dbReference type="EMBL" id="TGN63584.1"/>
    </source>
</evidence>
<reference evidence="2 3" key="1">
    <citation type="submission" date="2019-04" db="EMBL/GenBank/DDBJ databases">
        <title>Three New Species of Nocardioides, Nocardioides euryhalodurans sp. nov., Nocardioides seonyuensis sp. nov. and Nocardioides eburneoflavus sp. nov. Isolated from Soil.</title>
        <authorList>
            <person name="Roh S.G."/>
            <person name="Lee C."/>
            <person name="Kim M.-K."/>
            <person name="Kim S.B."/>
        </authorList>
    </citation>
    <scope>NUCLEOTIDE SEQUENCE [LARGE SCALE GENOMIC DNA]</scope>
    <source>
        <strain evidence="2 3">MMS17-SY213</strain>
    </source>
</reference>
<evidence type="ECO:0000313" key="3">
    <source>
        <dbReference type="Proteomes" id="UP000297496"/>
    </source>
</evidence>
<dbReference type="OrthoDB" id="9797456at2"/>
<keyword evidence="2" id="KW-0808">Transferase</keyword>
<dbReference type="InterPro" id="IPR000182">
    <property type="entry name" value="GNAT_dom"/>
</dbReference>
<organism evidence="2 3">
    <name type="scientific">Nocardioides eburneiflavus</name>
    <dbReference type="NCBI Taxonomy" id="2518372"/>
    <lineage>
        <taxon>Bacteria</taxon>
        <taxon>Bacillati</taxon>
        <taxon>Actinomycetota</taxon>
        <taxon>Actinomycetes</taxon>
        <taxon>Propionibacteriales</taxon>
        <taxon>Nocardioidaceae</taxon>
        <taxon>Nocardioides</taxon>
    </lineage>
</organism>
<dbReference type="AlphaFoldDB" id="A0A4Z1C0G6"/>
<sequence>MTTCATRDLASLPVRKGGTAETGLLAGVLARAFEDDPVSTFLLPDRSTRRRGLETLYRLVLVPEALHDGECWTTADHGCVALWKPAGKPRPGLLETVRLTPTMARVLGRRTPRALRALSYMEAQVPREPHAHLVLLGTDPGCQGQGLGSLVLRETLAPLDRAGIPAYLEASSPRSRALYLRHGFAVMDEVRLPGGGPPLWRMWRDPQGPQ</sequence>
<feature type="domain" description="N-acetyltransferase" evidence="1">
    <location>
        <begin position="125"/>
        <end position="207"/>
    </location>
</feature>
<comment type="caution">
    <text evidence="2">The sequence shown here is derived from an EMBL/GenBank/DDBJ whole genome shotgun (WGS) entry which is preliminary data.</text>
</comment>
<dbReference type="InterPro" id="IPR052523">
    <property type="entry name" value="Trichothecene_AcTrans"/>
</dbReference>
<keyword evidence="3" id="KW-1185">Reference proteome</keyword>
<dbReference type="PANTHER" id="PTHR42791">
    <property type="entry name" value="GNAT FAMILY ACETYLTRANSFERASE"/>
    <property type="match status" value="1"/>
</dbReference>
<dbReference type="GO" id="GO:0016747">
    <property type="term" value="F:acyltransferase activity, transferring groups other than amino-acyl groups"/>
    <property type="evidence" value="ECO:0007669"/>
    <property type="project" value="InterPro"/>
</dbReference>
<dbReference type="Pfam" id="PF00583">
    <property type="entry name" value="Acetyltransf_1"/>
    <property type="match status" value="1"/>
</dbReference>
<evidence type="ECO:0000259" key="1">
    <source>
        <dbReference type="PROSITE" id="PS51186"/>
    </source>
</evidence>
<dbReference type="Gene3D" id="3.40.630.30">
    <property type="match status" value="1"/>
</dbReference>
<protein>
    <submittedName>
        <fullName evidence="2">GNAT family N-acetyltransferase</fullName>
    </submittedName>
</protein>
<dbReference type="InterPro" id="IPR016181">
    <property type="entry name" value="Acyl_CoA_acyltransferase"/>
</dbReference>
<dbReference type="EMBL" id="SRRO01000001">
    <property type="protein sequence ID" value="TGN63584.1"/>
    <property type="molecule type" value="Genomic_DNA"/>
</dbReference>
<dbReference type="RefSeq" id="WP_135838120.1">
    <property type="nucleotide sequence ID" value="NZ_SRRO01000001.1"/>
</dbReference>
<dbReference type="SUPFAM" id="SSF55729">
    <property type="entry name" value="Acyl-CoA N-acyltransferases (Nat)"/>
    <property type="match status" value="1"/>
</dbReference>
<name>A0A4Z1C0G6_9ACTN</name>
<dbReference type="CDD" id="cd04301">
    <property type="entry name" value="NAT_SF"/>
    <property type="match status" value="1"/>
</dbReference>
<dbReference type="PANTHER" id="PTHR42791:SF1">
    <property type="entry name" value="N-ACETYLTRANSFERASE DOMAIN-CONTAINING PROTEIN"/>
    <property type="match status" value="1"/>
</dbReference>